<dbReference type="Proteomes" id="UP000031386">
    <property type="component" value="Chromosome"/>
</dbReference>
<dbReference type="SUPFAM" id="SSF53623">
    <property type="entry name" value="MurD-like peptide ligases, catalytic domain"/>
    <property type="match status" value="1"/>
</dbReference>
<dbReference type="PIRSF" id="PIRSF001563">
    <property type="entry name" value="Folylpolyglu_synth"/>
    <property type="match status" value="1"/>
</dbReference>
<evidence type="ECO:0000256" key="3">
    <source>
        <dbReference type="ARBA" id="ARBA00013025"/>
    </source>
</evidence>
<dbReference type="KEGG" id="pmic:NW74_03190"/>
<evidence type="ECO:0000256" key="5">
    <source>
        <dbReference type="ARBA" id="ARBA00022723"/>
    </source>
</evidence>
<evidence type="ECO:0000259" key="12">
    <source>
        <dbReference type="Pfam" id="PF02875"/>
    </source>
</evidence>
<organism evidence="14 15">
    <name type="scientific">Parvimonas micra</name>
    <dbReference type="NCBI Taxonomy" id="33033"/>
    <lineage>
        <taxon>Bacteria</taxon>
        <taxon>Bacillati</taxon>
        <taxon>Bacillota</taxon>
        <taxon>Tissierellia</taxon>
        <taxon>Tissierellales</taxon>
        <taxon>Peptoniphilaceae</taxon>
        <taxon>Parvimonas</taxon>
    </lineage>
</organism>
<dbReference type="PANTHER" id="PTHR11136">
    <property type="entry name" value="FOLYLPOLYGLUTAMATE SYNTHASE-RELATED"/>
    <property type="match status" value="1"/>
</dbReference>
<dbReference type="EMBL" id="CP009761">
    <property type="protein sequence ID" value="AIZ36411.1"/>
    <property type="molecule type" value="Genomic_DNA"/>
</dbReference>
<evidence type="ECO:0000313" key="15">
    <source>
        <dbReference type="Proteomes" id="UP000031386"/>
    </source>
</evidence>
<dbReference type="GO" id="GO:0005524">
    <property type="term" value="F:ATP binding"/>
    <property type="evidence" value="ECO:0007669"/>
    <property type="project" value="UniProtKB-KW"/>
</dbReference>
<evidence type="ECO:0000259" key="13">
    <source>
        <dbReference type="Pfam" id="PF08245"/>
    </source>
</evidence>
<dbReference type="PROSITE" id="PS01011">
    <property type="entry name" value="FOLYLPOLYGLU_SYNT_1"/>
    <property type="match status" value="1"/>
</dbReference>
<evidence type="ECO:0000256" key="6">
    <source>
        <dbReference type="ARBA" id="ARBA00022741"/>
    </source>
</evidence>
<reference evidence="14 15" key="1">
    <citation type="submission" date="2014-10" db="EMBL/GenBank/DDBJ databases">
        <title>Complete genome sequence of Parvimonas micra KCOM 1535 (= ChDC B708).</title>
        <authorList>
            <person name="Kook J.-K."/>
            <person name="Park S.-N."/>
            <person name="Lim Y.K."/>
            <person name="Roh H."/>
        </authorList>
    </citation>
    <scope>NUCLEOTIDE SEQUENCE [LARGE SCALE GENOMIC DNA]</scope>
    <source>
        <strain evidence="15">KCOM 1535 / ChDC B708</strain>
    </source>
</reference>
<proteinExistence type="inferred from homology"/>
<comment type="cofactor">
    <cofactor evidence="1">
        <name>Mg(2+)</name>
        <dbReference type="ChEBI" id="CHEBI:18420"/>
    </cofactor>
</comment>
<dbReference type="GO" id="GO:0046872">
    <property type="term" value="F:metal ion binding"/>
    <property type="evidence" value="ECO:0007669"/>
    <property type="project" value="UniProtKB-KW"/>
</dbReference>
<evidence type="ECO:0000256" key="9">
    <source>
        <dbReference type="ARBA" id="ARBA00030592"/>
    </source>
</evidence>
<keyword evidence="7 11" id="KW-0067">ATP-binding</keyword>
<dbReference type="InterPro" id="IPR001645">
    <property type="entry name" value="Folylpolyglutamate_synth"/>
</dbReference>
<dbReference type="NCBIfam" id="TIGR01499">
    <property type="entry name" value="folC"/>
    <property type="match status" value="1"/>
</dbReference>
<dbReference type="Gene3D" id="3.90.190.20">
    <property type="entry name" value="Mur ligase, C-terminal domain"/>
    <property type="match status" value="1"/>
</dbReference>
<dbReference type="Gene3D" id="3.40.1190.10">
    <property type="entry name" value="Mur-like, catalytic domain"/>
    <property type="match status" value="1"/>
</dbReference>
<evidence type="ECO:0000256" key="10">
    <source>
        <dbReference type="ARBA" id="ARBA00047493"/>
    </source>
</evidence>
<dbReference type="AlphaFoldDB" id="A0A0B4S185"/>
<evidence type="ECO:0000256" key="7">
    <source>
        <dbReference type="ARBA" id="ARBA00022840"/>
    </source>
</evidence>
<comment type="similarity">
    <text evidence="2 11">Belongs to the folylpolyglutamate synthase family.</text>
</comment>
<dbReference type="InterPro" id="IPR036615">
    <property type="entry name" value="Mur_ligase_C_dom_sf"/>
</dbReference>
<accession>A0A0B4S185</accession>
<dbReference type="InterPro" id="IPR013221">
    <property type="entry name" value="Mur_ligase_cen"/>
</dbReference>
<dbReference type="InterPro" id="IPR018109">
    <property type="entry name" value="Folylpolyglutamate_synth_CS"/>
</dbReference>
<dbReference type="OrthoDB" id="9809356at2"/>
<dbReference type="InterPro" id="IPR036565">
    <property type="entry name" value="Mur-like_cat_sf"/>
</dbReference>
<dbReference type="Pfam" id="PF08245">
    <property type="entry name" value="Mur_ligase_M"/>
    <property type="match status" value="1"/>
</dbReference>
<dbReference type="FunFam" id="3.40.1190.10:FF:000011">
    <property type="entry name" value="Folylpolyglutamate synthase/dihydrofolate synthase"/>
    <property type="match status" value="1"/>
</dbReference>
<dbReference type="Pfam" id="PF02875">
    <property type="entry name" value="Mur_ligase_C"/>
    <property type="match status" value="1"/>
</dbReference>
<protein>
    <recommendedName>
        <fullName evidence="3">tetrahydrofolate synthase</fullName>
        <ecNumber evidence="3">6.3.2.17</ecNumber>
    </recommendedName>
    <alternativeName>
        <fullName evidence="9">Tetrahydrofolylpolyglutamate synthase</fullName>
    </alternativeName>
</protein>
<dbReference type="RefSeq" id="WP_041953784.1">
    <property type="nucleotide sequence ID" value="NZ_CP009761.1"/>
</dbReference>
<keyword evidence="15" id="KW-1185">Reference proteome</keyword>
<dbReference type="SUPFAM" id="SSF53244">
    <property type="entry name" value="MurD-like peptide ligases, peptide-binding domain"/>
    <property type="match status" value="1"/>
</dbReference>
<sequence>MNYETAMIKLRGEVCSGVKLGLQNIKNLMEKLGNPQDKLKIIHIAGTNGKGSCTSFVNSVLVSQGYKVGMFTSPSIYNFEERIRINNKNIPEDKLIELMNEVREIANTLEVFPADFELVTALAFLYFYRENCDFAIMEVGLGGRLDATNVINKPLITLITSISFDHQQFLGNTIKEIALEKAGIIKDGVPLVLYSQDTEIMDNIMGVAKSKNSEVIVNDLSKIKVLENKKSGQVIDYKDFKNLKINLLGSHQVKNATISIELLLELRKMGFDISNESIYNGFSTVTWPCRFELVSKSPDFILDGAHNIDGIEKFVSNMNFYYKNNKKIAIFGVLADKDYNEMLEKIVPCFDVFLTVRPDSERAMEAYELKEKIEALTEKKVYSFENYQEAIDKAFEISSKDDVISAFGSLYFVGEIRKLLGVSDY</sequence>
<dbReference type="PROSITE" id="PS01012">
    <property type="entry name" value="FOLYLPOLYGLU_SYNT_2"/>
    <property type="match status" value="1"/>
</dbReference>
<evidence type="ECO:0000313" key="14">
    <source>
        <dbReference type="EMBL" id="AIZ36411.1"/>
    </source>
</evidence>
<feature type="domain" description="Mur ligase central" evidence="13">
    <location>
        <begin position="44"/>
        <end position="261"/>
    </location>
</feature>
<dbReference type="GO" id="GO:0004326">
    <property type="term" value="F:tetrahydrofolylpolyglutamate synthase activity"/>
    <property type="evidence" value="ECO:0007669"/>
    <property type="project" value="UniProtKB-EC"/>
</dbReference>
<feature type="domain" description="Mur ligase C-terminal" evidence="12">
    <location>
        <begin position="290"/>
        <end position="409"/>
    </location>
</feature>
<dbReference type="EC" id="6.3.2.17" evidence="3"/>
<evidence type="ECO:0000256" key="11">
    <source>
        <dbReference type="PIRNR" id="PIRNR001563"/>
    </source>
</evidence>
<evidence type="ECO:0000256" key="1">
    <source>
        <dbReference type="ARBA" id="ARBA00001946"/>
    </source>
</evidence>
<evidence type="ECO:0000256" key="8">
    <source>
        <dbReference type="ARBA" id="ARBA00022842"/>
    </source>
</evidence>
<dbReference type="GO" id="GO:0005737">
    <property type="term" value="C:cytoplasm"/>
    <property type="evidence" value="ECO:0007669"/>
    <property type="project" value="TreeGrafter"/>
</dbReference>
<evidence type="ECO:0000256" key="2">
    <source>
        <dbReference type="ARBA" id="ARBA00008276"/>
    </source>
</evidence>
<comment type="catalytic activity">
    <reaction evidence="10">
        <text>(6S)-5,6,7,8-tetrahydrofolyl-(gamma-L-Glu)(n) + L-glutamate + ATP = (6S)-5,6,7,8-tetrahydrofolyl-(gamma-L-Glu)(n+1) + ADP + phosphate + H(+)</text>
        <dbReference type="Rhea" id="RHEA:10580"/>
        <dbReference type="Rhea" id="RHEA-COMP:14738"/>
        <dbReference type="Rhea" id="RHEA-COMP:14740"/>
        <dbReference type="ChEBI" id="CHEBI:15378"/>
        <dbReference type="ChEBI" id="CHEBI:29985"/>
        <dbReference type="ChEBI" id="CHEBI:30616"/>
        <dbReference type="ChEBI" id="CHEBI:43474"/>
        <dbReference type="ChEBI" id="CHEBI:141005"/>
        <dbReference type="ChEBI" id="CHEBI:456216"/>
        <dbReference type="EC" id="6.3.2.17"/>
    </reaction>
</comment>
<dbReference type="GO" id="GO:0008841">
    <property type="term" value="F:dihydrofolate synthase activity"/>
    <property type="evidence" value="ECO:0007669"/>
    <property type="project" value="TreeGrafter"/>
</dbReference>
<dbReference type="STRING" id="33033.NW74_03190"/>
<keyword evidence="6 11" id="KW-0547">Nucleotide-binding</keyword>
<dbReference type="InterPro" id="IPR004101">
    <property type="entry name" value="Mur_ligase_C"/>
</dbReference>
<gene>
    <name evidence="14" type="ORF">NW74_03190</name>
</gene>
<dbReference type="PANTHER" id="PTHR11136:SF0">
    <property type="entry name" value="DIHYDROFOLATE SYNTHETASE-RELATED"/>
    <property type="match status" value="1"/>
</dbReference>
<keyword evidence="5" id="KW-0479">Metal-binding</keyword>
<evidence type="ECO:0000256" key="4">
    <source>
        <dbReference type="ARBA" id="ARBA00022598"/>
    </source>
</evidence>
<keyword evidence="8" id="KW-0460">Magnesium</keyword>
<name>A0A0B4S185_9FIRM</name>
<keyword evidence="4 11" id="KW-0436">Ligase</keyword>